<dbReference type="InterPro" id="IPR050825">
    <property type="entry name" value="RBM42_RBP45_47-like"/>
</dbReference>
<name>R7QCZ3_CHOCR</name>
<evidence type="ECO:0000259" key="4">
    <source>
        <dbReference type="PROSITE" id="PS50102"/>
    </source>
</evidence>
<gene>
    <name evidence="5" type="ORF">CHC_T00004315001</name>
</gene>
<dbReference type="InterPro" id="IPR012677">
    <property type="entry name" value="Nucleotide-bd_a/b_plait_sf"/>
</dbReference>
<evidence type="ECO:0000256" key="2">
    <source>
        <dbReference type="PROSITE-ProRule" id="PRU00176"/>
    </source>
</evidence>
<dbReference type="KEGG" id="ccp:CHC_T00004315001"/>
<dbReference type="Gramene" id="CDF35934">
    <property type="protein sequence ID" value="CDF35934"/>
    <property type="gene ID" value="CHC_T00004315001"/>
</dbReference>
<feature type="region of interest" description="Disordered" evidence="3">
    <location>
        <begin position="24"/>
        <end position="80"/>
    </location>
</feature>
<protein>
    <recommendedName>
        <fullName evidence="4">RRM domain-containing protein</fullName>
    </recommendedName>
</protein>
<evidence type="ECO:0000256" key="3">
    <source>
        <dbReference type="SAM" id="MobiDB-lite"/>
    </source>
</evidence>
<accession>R7QCZ3</accession>
<dbReference type="Proteomes" id="UP000012073">
    <property type="component" value="Unassembled WGS sequence"/>
</dbReference>
<dbReference type="EMBL" id="HG001752">
    <property type="protein sequence ID" value="CDF35934.1"/>
    <property type="molecule type" value="Genomic_DNA"/>
</dbReference>
<evidence type="ECO:0000313" key="5">
    <source>
        <dbReference type="EMBL" id="CDF35934.1"/>
    </source>
</evidence>
<feature type="compositionally biased region" description="Polar residues" evidence="3">
    <location>
        <begin position="42"/>
        <end position="80"/>
    </location>
</feature>
<dbReference type="Pfam" id="PF00076">
    <property type="entry name" value="RRM_1"/>
    <property type="match status" value="1"/>
</dbReference>
<dbReference type="InterPro" id="IPR000504">
    <property type="entry name" value="RRM_dom"/>
</dbReference>
<dbReference type="InterPro" id="IPR034215">
    <property type="entry name" value="RBM42_RRM"/>
</dbReference>
<dbReference type="AlphaFoldDB" id="R7QCZ3"/>
<dbReference type="PROSITE" id="PS50102">
    <property type="entry name" value="RRM"/>
    <property type="match status" value="1"/>
</dbReference>
<dbReference type="RefSeq" id="XP_005715753.1">
    <property type="nucleotide sequence ID" value="XM_005715696.1"/>
</dbReference>
<dbReference type="Gene3D" id="3.30.70.330">
    <property type="match status" value="1"/>
</dbReference>
<dbReference type="GeneID" id="17323469"/>
<keyword evidence="6" id="KW-1185">Reference proteome</keyword>
<dbReference type="CDD" id="cd12383">
    <property type="entry name" value="RRM_RBM42"/>
    <property type="match status" value="1"/>
</dbReference>
<keyword evidence="1 2" id="KW-0694">RNA-binding</keyword>
<dbReference type="STRING" id="2769.R7QCZ3"/>
<evidence type="ECO:0000256" key="1">
    <source>
        <dbReference type="ARBA" id="ARBA00022884"/>
    </source>
</evidence>
<evidence type="ECO:0000313" key="6">
    <source>
        <dbReference type="Proteomes" id="UP000012073"/>
    </source>
</evidence>
<dbReference type="SMART" id="SM00360">
    <property type="entry name" value="RRM"/>
    <property type="match status" value="1"/>
</dbReference>
<feature type="compositionally biased region" description="Polar residues" evidence="3">
    <location>
        <begin position="24"/>
        <end position="33"/>
    </location>
</feature>
<feature type="domain" description="RRM" evidence="4">
    <location>
        <begin position="177"/>
        <end position="255"/>
    </location>
</feature>
<proteinExistence type="predicted"/>
<dbReference type="OrthoDB" id="1749473at2759"/>
<reference evidence="6" key="1">
    <citation type="journal article" date="2013" name="Proc. Natl. Acad. Sci. U.S.A.">
        <title>Genome structure and metabolic features in the red seaweed Chondrus crispus shed light on evolution of the Archaeplastida.</title>
        <authorList>
            <person name="Collen J."/>
            <person name="Porcel B."/>
            <person name="Carre W."/>
            <person name="Ball S.G."/>
            <person name="Chaparro C."/>
            <person name="Tonon T."/>
            <person name="Barbeyron T."/>
            <person name="Michel G."/>
            <person name="Noel B."/>
            <person name="Valentin K."/>
            <person name="Elias M."/>
            <person name="Artiguenave F."/>
            <person name="Arun A."/>
            <person name="Aury J.M."/>
            <person name="Barbosa-Neto J.F."/>
            <person name="Bothwell J.H."/>
            <person name="Bouget F.Y."/>
            <person name="Brillet L."/>
            <person name="Cabello-Hurtado F."/>
            <person name="Capella-Gutierrez S."/>
            <person name="Charrier B."/>
            <person name="Cladiere L."/>
            <person name="Cock J.M."/>
            <person name="Coelho S.M."/>
            <person name="Colleoni C."/>
            <person name="Czjzek M."/>
            <person name="Da Silva C."/>
            <person name="Delage L."/>
            <person name="Denoeud F."/>
            <person name="Deschamps P."/>
            <person name="Dittami S.M."/>
            <person name="Gabaldon T."/>
            <person name="Gachon C.M."/>
            <person name="Groisillier A."/>
            <person name="Herve C."/>
            <person name="Jabbari K."/>
            <person name="Katinka M."/>
            <person name="Kloareg B."/>
            <person name="Kowalczyk N."/>
            <person name="Labadie K."/>
            <person name="Leblanc C."/>
            <person name="Lopez P.J."/>
            <person name="McLachlan D.H."/>
            <person name="Meslet-Cladiere L."/>
            <person name="Moustafa A."/>
            <person name="Nehr Z."/>
            <person name="Nyvall Collen P."/>
            <person name="Panaud O."/>
            <person name="Partensky F."/>
            <person name="Poulain J."/>
            <person name="Rensing S.A."/>
            <person name="Rousvoal S."/>
            <person name="Samson G."/>
            <person name="Symeonidi A."/>
            <person name="Weissenbach J."/>
            <person name="Zambounis A."/>
            <person name="Wincker P."/>
            <person name="Boyen C."/>
        </authorList>
    </citation>
    <scope>NUCLEOTIDE SEQUENCE [LARGE SCALE GENOMIC DNA]</scope>
    <source>
        <strain evidence="6">cv. Stackhouse</strain>
    </source>
</reference>
<dbReference type="PANTHER" id="PTHR47640:SF11">
    <property type="entry name" value="RNA-BINDING PROTEIN 42"/>
    <property type="match status" value="1"/>
</dbReference>
<dbReference type="SUPFAM" id="SSF54928">
    <property type="entry name" value="RNA-binding domain, RBD"/>
    <property type="match status" value="1"/>
</dbReference>
<dbReference type="GO" id="GO:0003729">
    <property type="term" value="F:mRNA binding"/>
    <property type="evidence" value="ECO:0007669"/>
    <property type="project" value="InterPro"/>
</dbReference>
<organism evidence="5 6">
    <name type="scientific">Chondrus crispus</name>
    <name type="common">Carrageen Irish moss</name>
    <name type="synonym">Polymorpha crispa</name>
    <dbReference type="NCBI Taxonomy" id="2769"/>
    <lineage>
        <taxon>Eukaryota</taxon>
        <taxon>Rhodophyta</taxon>
        <taxon>Florideophyceae</taxon>
        <taxon>Rhodymeniophycidae</taxon>
        <taxon>Gigartinales</taxon>
        <taxon>Gigartinaceae</taxon>
        <taxon>Chondrus</taxon>
    </lineage>
</organism>
<dbReference type="PANTHER" id="PTHR47640">
    <property type="entry name" value="TRNA SELENOCYSTEINE 1-ASSOCIATED PROTEIN 1-RELATED-RELATED"/>
    <property type="match status" value="1"/>
</dbReference>
<sequence length="279" mass="30497">MSVDEDPDLDAEFAQFEAQLQTVVSKPQPSVLPSSAPVPTGDNVTARSNRNAATRTSPATTTHSHVPATSPTPVLATNNKTAPLTGKWKWDGANAKWNWVTYEPTSSTTTPRPAPAAFPSRPVPSHATAYPYSNPSLHMSAPPTAVPSKKAAALVKRTAAGDVWQDHSLAEWPENDHRIFVGDLAPDATNEELVMAFSAYPSFNMARVVQDKRSGQCKGYGFVSFAAGEDMIAALREMNGKYVGSRPVKLKKSNWQKRNLDGARRKELKLFNTIRKKRR</sequence>
<dbReference type="InterPro" id="IPR035979">
    <property type="entry name" value="RBD_domain_sf"/>
</dbReference>